<feature type="transmembrane region" description="Helical" evidence="1">
    <location>
        <begin position="12"/>
        <end position="31"/>
    </location>
</feature>
<evidence type="ECO:0000256" key="1">
    <source>
        <dbReference type="SAM" id="Phobius"/>
    </source>
</evidence>
<gene>
    <name evidence="2" type="ORF">ACFQRI_20710</name>
</gene>
<dbReference type="Proteomes" id="UP001596504">
    <property type="component" value="Unassembled WGS sequence"/>
</dbReference>
<evidence type="ECO:0000313" key="3">
    <source>
        <dbReference type="Proteomes" id="UP001596504"/>
    </source>
</evidence>
<feature type="transmembrane region" description="Helical" evidence="1">
    <location>
        <begin position="131"/>
        <end position="154"/>
    </location>
</feature>
<proteinExistence type="predicted"/>
<feature type="transmembrane region" description="Helical" evidence="1">
    <location>
        <begin position="166"/>
        <end position="189"/>
    </location>
</feature>
<protein>
    <recommendedName>
        <fullName evidence="4">DUF4386 family protein</fullName>
    </recommendedName>
</protein>
<keyword evidence="1" id="KW-1133">Transmembrane helix</keyword>
<feature type="transmembrane region" description="Helical" evidence="1">
    <location>
        <begin position="51"/>
        <end position="77"/>
    </location>
</feature>
<evidence type="ECO:0000313" key="2">
    <source>
        <dbReference type="EMBL" id="MFC7343835.1"/>
    </source>
</evidence>
<feature type="transmembrane region" description="Helical" evidence="1">
    <location>
        <begin position="195"/>
        <end position="216"/>
    </location>
</feature>
<keyword evidence="1" id="KW-0812">Transmembrane</keyword>
<dbReference type="EMBL" id="JBHTCJ010000012">
    <property type="protein sequence ID" value="MFC7343835.1"/>
    <property type="molecule type" value="Genomic_DNA"/>
</dbReference>
<organism evidence="2 3">
    <name type="scientific">Saccharopolyspora griseoalba</name>
    <dbReference type="NCBI Taxonomy" id="1431848"/>
    <lineage>
        <taxon>Bacteria</taxon>
        <taxon>Bacillati</taxon>
        <taxon>Actinomycetota</taxon>
        <taxon>Actinomycetes</taxon>
        <taxon>Pseudonocardiales</taxon>
        <taxon>Pseudonocardiaceae</taxon>
        <taxon>Saccharopolyspora</taxon>
    </lineage>
</organism>
<comment type="caution">
    <text evidence="2">The sequence shown here is derived from an EMBL/GenBank/DDBJ whole genome shotgun (WGS) entry which is preliminary data.</text>
</comment>
<keyword evidence="1" id="KW-0472">Membrane</keyword>
<feature type="transmembrane region" description="Helical" evidence="1">
    <location>
        <begin position="89"/>
        <end position="111"/>
    </location>
</feature>
<keyword evidence="3" id="KW-1185">Reference proteome</keyword>
<dbReference type="RefSeq" id="WP_380671131.1">
    <property type="nucleotide sequence ID" value="NZ_JBHTCJ010000012.1"/>
</dbReference>
<accession>A0ABW2LQP6</accession>
<reference evidence="3" key="1">
    <citation type="journal article" date="2019" name="Int. J. Syst. Evol. Microbiol.">
        <title>The Global Catalogue of Microorganisms (GCM) 10K type strain sequencing project: providing services to taxonomists for standard genome sequencing and annotation.</title>
        <authorList>
            <consortium name="The Broad Institute Genomics Platform"/>
            <consortium name="The Broad Institute Genome Sequencing Center for Infectious Disease"/>
            <person name="Wu L."/>
            <person name="Ma J."/>
        </authorList>
    </citation>
    <scope>NUCLEOTIDE SEQUENCE [LARGE SCALE GENOMIC DNA]</scope>
    <source>
        <strain evidence="3">WLHS5</strain>
    </source>
</reference>
<sequence length="234" mass="23370">MTEGHEMRWGGFAGLASLVLAIAAGILLTGAPRVTASSDAIALYLVESRGLIITAALLGTAALAMFVWFGATLATAFRQAQPNSDAPAVVLAGFTITGALGFLGASIIGGLTYAAAANPALLDMIAAPYTALHVMATIGGIAVALPLAASAIAIARTSVLPQWAGWLSALVAAVDVLAAITVLSGSGIWAPGSALTAYVPLGLTALWGLALSGLLIRERVPEIASRHHAVAGPA</sequence>
<name>A0ABW2LQP6_9PSEU</name>
<evidence type="ECO:0008006" key="4">
    <source>
        <dbReference type="Google" id="ProtNLM"/>
    </source>
</evidence>